<gene>
    <name evidence="1" type="ORF">PEVE_00020860</name>
</gene>
<sequence>MFKEQPFVVNPLSVSIQPCSKKRLILDLRHVNKSLIKQSDWRTLYNAGFVVNEGQSVWEPTQVLD</sequence>
<protein>
    <submittedName>
        <fullName evidence="1">Uncharacterized protein</fullName>
    </submittedName>
</protein>
<comment type="caution">
    <text evidence="1">The sequence shown here is derived from an EMBL/GenBank/DDBJ whole genome shotgun (WGS) entry which is preliminary data.</text>
</comment>
<evidence type="ECO:0000313" key="1">
    <source>
        <dbReference type="EMBL" id="CAH3015729.1"/>
    </source>
</evidence>
<organism evidence="1 2">
    <name type="scientific">Porites evermanni</name>
    <dbReference type="NCBI Taxonomy" id="104178"/>
    <lineage>
        <taxon>Eukaryota</taxon>
        <taxon>Metazoa</taxon>
        <taxon>Cnidaria</taxon>
        <taxon>Anthozoa</taxon>
        <taxon>Hexacorallia</taxon>
        <taxon>Scleractinia</taxon>
        <taxon>Fungiina</taxon>
        <taxon>Poritidae</taxon>
        <taxon>Porites</taxon>
    </lineage>
</organism>
<proteinExistence type="predicted"/>
<dbReference type="EMBL" id="CALNXI010000028">
    <property type="protein sequence ID" value="CAH3015729.1"/>
    <property type="molecule type" value="Genomic_DNA"/>
</dbReference>
<name>A0ABN8LF58_9CNID</name>
<dbReference type="Proteomes" id="UP001159427">
    <property type="component" value="Unassembled WGS sequence"/>
</dbReference>
<accession>A0ABN8LF58</accession>
<evidence type="ECO:0000313" key="2">
    <source>
        <dbReference type="Proteomes" id="UP001159427"/>
    </source>
</evidence>
<keyword evidence="2" id="KW-1185">Reference proteome</keyword>
<reference evidence="1 2" key="1">
    <citation type="submission" date="2022-05" db="EMBL/GenBank/DDBJ databases">
        <authorList>
            <consortium name="Genoscope - CEA"/>
            <person name="William W."/>
        </authorList>
    </citation>
    <scope>NUCLEOTIDE SEQUENCE [LARGE SCALE GENOMIC DNA]</scope>
</reference>